<keyword evidence="7" id="KW-1185">Reference proteome</keyword>
<dbReference type="InterPro" id="IPR027477">
    <property type="entry name" value="Succ_DH/fumarate_Rdtase_cat_sf"/>
</dbReference>
<dbReference type="PANTHER" id="PTHR43400">
    <property type="entry name" value="FUMARATE REDUCTASE"/>
    <property type="match status" value="1"/>
</dbReference>
<comment type="caution">
    <text evidence="6">The sequence shown here is derived from an EMBL/GenBank/DDBJ whole genome shotgun (WGS) entry which is preliminary data.</text>
</comment>
<keyword evidence="3" id="KW-0274">FAD</keyword>
<comment type="cofactor">
    <cofactor evidence="1">
        <name>FAD</name>
        <dbReference type="ChEBI" id="CHEBI:57692"/>
    </cofactor>
</comment>
<evidence type="ECO:0000313" key="7">
    <source>
        <dbReference type="Proteomes" id="UP001196870"/>
    </source>
</evidence>
<keyword evidence="4" id="KW-0560">Oxidoreductase</keyword>
<evidence type="ECO:0000256" key="2">
    <source>
        <dbReference type="ARBA" id="ARBA00022630"/>
    </source>
</evidence>
<dbReference type="InterPro" id="IPR036188">
    <property type="entry name" value="FAD/NAD-bd_sf"/>
</dbReference>
<dbReference type="RefSeq" id="WP_211852828.1">
    <property type="nucleotide sequence ID" value="NZ_JAAGBB010000013.1"/>
</dbReference>
<evidence type="ECO:0000256" key="3">
    <source>
        <dbReference type="ARBA" id="ARBA00022827"/>
    </source>
</evidence>
<dbReference type="Gene3D" id="3.50.50.60">
    <property type="entry name" value="FAD/NAD(P)-binding domain"/>
    <property type="match status" value="2"/>
</dbReference>
<dbReference type="SUPFAM" id="SSF51905">
    <property type="entry name" value="FAD/NAD(P)-binding domain"/>
    <property type="match status" value="1"/>
</dbReference>
<dbReference type="Pfam" id="PF00890">
    <property type="entry name" value="FAD_binding_2"/>
    <property type="match status" value="1"/>
</dbReference>
<name>A0ABS5EXX8_9PROT</name>
<dbReference type="PANTHER" id="PTHR43400:SF10">
    <property type="entry name" value="3-OXOSTEROID 1-DEHYDROGENASE"/>
    <property type="match status" value="1"/>
</dbReference>
<dbReference type="Gene3D" id="3.90.700.10">
    <property type="entry name" value="Succinate dehydrogenase/fumarate reductase flavoprotein, catalytic domain"/>
    <property type="match status" value="1"/>
</dbReference>
<proteinExistence type="predicted"/>
<evidence type="ECO:0000259" key="5">
    <source>
        <dbReference type="Pfam" id="PF00890"/>
    </source>
</evidence>
<dbReference type="InterPro" id="IPR003953">
    <property type="entry name" value="FAD-dep_OxRdtase_2_FAD-bd"/>
</dbReference>
<keyword evidence="2" id="KW-0285">Flavoprotein</keyword>
<feature type="domain" description="FAD-dependent oxidoreductase 2 FAD-binding" evidence="5">
    <location>
        <begin position="7"/>
        <end position="513"/>
    </location>
</feature>
<accession>A0ABS5EXX8</accession>
<dbReference type="InterPro" id="IPR050315">
    <property type="entry name" value="FAD-oxidoreductase_2"/>
</dbReference>
<dbReference type="SUPFAM" id="SSF56425">
    <property type="entry name" value="Succinate dehydrogenase/fumarate reductase flavoprotein, catalytic domain"/>
    <property type="match status" value="1"/>
</dbReference>
<dbReference type="Proteomes" id="UP001196870">
    <property type="component" value="Unassembled WGS sequence"/>
</dbReference>
<organism evidence="6 7">
    <name type="scientific">Plastoroseomonas hellenica</name>
    <dbReference type="NCBI Taxonomy" id="2687306"/>
    <lineage>
        <taxon>Bacteria</taxon>
        <taxon>Pseudomonadati</taxon>
        <taxon>Pseudomonadota</taxon>
        <taxon>Alphaproteobacteria</taxon>
        <taxon>Acetobacterales</taxon>
        <taxon>Acetobacteraceae</taxon>
        <taxon>Plastoroseomonas</taxon>
    </lineage>
</organism>
<evidence type="ECO:0000256" key="4">
    <source>
        <dbReference type="ARBA" id="ARBA00023002"/>
    </source>
</evidence>
<gene>
    <name evidence="6" type="ORF">GXW71_12405</name>
</gene>
<dbReference type="EMBL" id="JAAGBB010000013">
    <property type="protein sequence ID" value="MBR0665157.1"/>
    <property type="molecule type" value="Genomic_DNA"/>
</dbReference>
<reference evidence="7" key="1">
    <citation type="journal article" date="2021" name="Syst. Appl. Microbiol.">
        <title>Roseomonas hellenica sp. nov., isolated from roots of wild-growing Alkanna tinctoria.</title>
        <authorList>
            <person name="Rat A."/>
            <person name="Naranjo H.D."/>
            <person name="Lebbe L."/>
            <person name="Cnockaert M."/>
            <person name="Krigas N."/>
            <person name="Grigoriadou K."/>
            <person name="Maloupa E."/>
            <person name="Willems A."/>
        </authorList>
    </citation>
    <scope>NUCLEOTIDE SEQUENCE [LARGE SCALE GENOMIC DNA]</scope>
    <source>
        <strain evidence="7">LMG 31523</strain>
    </source>
</reference>
<evidence type="ECO:0000313" key="6">
    <source>
        <dbReference type="EMBL" id="MBR0665157.1"/>
    </source>
</evidence>
<protein>
    <submittedName>
        <fullName evidence="6">FAD-dependent oxidoreductase</fullName>
    </submittedName>
</protein>
<sequence length="552" mass="56878">MSGGTHDVIVLGGGCAGLFTAIAAGALGMDCLVLEAAPQLGGGTAISSGFLWVGGNHLHAEAGSADTPEAVRAYLAHVAGGGADPARMEAFAAMAPEALRAFEAAGIPFRLSPRIDHHGLAPGAMAGGRILDTPPLDAAVLGEWHDRIATPAGPLYRLGGSEAVRLGGANNVATWEAAAAVERERPGQRGAGAGLMTWLVAAALRHGVGIRTKAAAARLLVDAGRVTGVVTADGAQFAARRGVVLACGGYESNPALVDRFEALPGWQSMFPESLRGDGLVMATEHGAALHVVGNNLSVFLGFRNPDEAPGGTAPCRLSGTAELTAPHTMVVNREGRRFADESFFQAVAPHLRAFDVRRGEQPNLPCFLIFDAQYGARQSFAGRPPGAPIPPWVCRASSLADLAAQLGIDAEGLEATARRFNADAGRGRDSEHHRGETPWGLARLGPAATLGPIEQAPFFGIRLHPTALASAGLLADSSARVLHVRGHPMPGLYAVGNAAARTETGAGYQTGYSLASGMTFGLIAARDMAGLPHGVWSGSRPDGIIRADKNAR</sequence>
<evidence type="ECO:0000256" key="1">
    <source>
        <dbReference type="ARBA" id="ARBA00001974"/>
    </source>
</evidence>